<keyword evidence="6" id="KW-1185">Reference proteome</keyword>
<keyword evidence="2 3" id="KW-0802">TPR repeat</keyword>
<dbReference type="Pfam" id="PF13432">
    <property type="entry name" value="TPR_16"/>
    <property type="match status" value="1"/>
</dbReference>
<dbReference type="SMART" id="SM00028">
    <property type="entry name" value="TPR"/>
    <property type="match status" value="5"/>
</dbReference>
<dbReference type="GO" id="GO:0006950">
    <property type="term" value="P:response to stress"/>
    <property type="evidence" value="ECO:0007669"/>
    <property type="project" value="UniProtKB-ARBA"/>
</dbReference>
<dbReference type="SUPFAM" id="SSF48452">
    <property type="entry name" value="TPR-like"/>
    <property type="match status" value="1"/>
</dbReference>
<sequence>MRGHARFGSSGSSGEVNVADVAECSMVKKAMVSLDPEEVKNAGNEMYRKGNFVEALGLYDRAISMCPENASLRSNKGAALASLGRLGEAVIECEESVRLDYGYLRAHQRLAALYIRLGFVEQARSHLCLPGHQPDPTEKHKLLTLEKHLKQCADARKLEDWKSALRECDAAIAAGGDCSPQLIACRSEALLKLYRLDEAESTLSKISNCDNGPLGSQAKVFGLIADAYVLHVRAQLEMALGRFENAVSLADKAGLIDSGSPEVISLMNKVKLVANARSHGNNLFKLGKYAEARLAYGDGLKYDLFNSVLYCNRAVCWSKLGMRKQCVEDCNQALKVQPHYTKALLRRAASNEKLQRWAEAVRDYEALRVQHPGDDEVAESLSKAQLALKKFQEDDMKFSGEVEKISSISQFKAALSSSSHGVSVVYFKEASNQQCEQISPFVNTLCLRYPSLNFLKVDVEECPAIARTESIKIIPTFKLYKHGCEVKQMVSPSHQLLENAVRHYS</sequence>
<dbReference type="PANTHER" id="PTHR46050">
    <property type="entry name" value="TPR REPEAT-CONTAINING THIOREDOXIN"/>
    <property type="match status" value="1"/>
</dbReference>
<evidence type="ECO:0000256" key="2">
    <source>
        <dbReference type="ARBA" id="ARBA00022803"/>
    </source>
</evidence>
<dbReference type="OMA" id="ECPAIAR"/>
<dbReference type="Gene3D" id="1.25.40.10">
    <property type="entry name" value="Tetratricopeptide repeat domain"/>
    <property type="match status" value="1"/>
</dbReference>
<dbReference type="Gene3D" id="3.40.30.10">
    <property type="entry name" value="Glutaredoxin"/>
    <property type="match status" value="1"/>
</dbReference>
<dbReference type="CDD" id="cd02947">
    <property type="entry name" value="TRX_family"/>
    <property type="match status" value="1"/>
</dbReference>
<proteinExistence type="predicted"/>
<dbReference type="Pfam" id="PF13174">
    <property type="entry name" value="TPR_6"/>
    <property type="match status" value="1"/>
</dbReference>
<dbReference type="InterPro" id="IPR011990">
    <property type="entry name" value="TPR-like_helical_dom_sf"/>
</dbReference>
<reference evidence="5" key="1">
    <citation type="submission" date="2021-01" db="UniProtKB">
        <authorList>
            <consortium name="EnsemblPlants"/>
        </authorList>
    </citation>
    <scope>IDENTIFICATION</scope>
</reference>
<dbReference type="InterPro" id="IPR019734">
    <property type="entry name" value="TPR_rpt"/>
</dbReference>
<dbReference type="SUPFAM" id="SSF81901">
    <property type="entry name" value="HCP-like"/>
    <property type="match status" value="1"/>
</dbReference>
<protein>
    <recommendedName>
        <fullName evidence="4">Thioredoxin domain-containing protein</fullName>
    </recommendedName>
</protein>
<feature type="domain" description="Thioredoxin" evidence="4">
    <location>
        <begin position="409"/>
        <end position="494"/>
    </location>
</feature>
<name>A0A7N0V3F5_KALFE</name>
<dbReference type="Proteomes" id="UP000594263">
    <property type="component" value="Unplaced"/>
</dbReference>
<evidence type="ECO:0000313" key="6">
    <source>
        <dbReference type="Proteomes" id="UP000594263"/>
    </source>
</evidence>
<keyword evidence="1" id="KW-0677">Repeat</keyword>
<dbReference type="PANTHER" id="PTHR46050:SF29">
    <property type="entry name" value="TPR REPEAT-CONTAINING THIOREDOXIN TTL4"/>
    <property type="match status" value="1"/>
</dbReference>
<dbReference type="FunFam" id="3.40.30.10:FF:000211">
    <property type="entry name" value="TPR repeat-containing thioredoxin TTL4"/>
    <property type="match status" value="1"/>
</dbReference>
<dbReference type="InterPro" id="IPR044534">
    <property type="entry name" value="TTL1-4"/>
</dbReference>
<dbReference type="SUPFAM" id="SSF52833">
    <property type="entry name" value="Thioredoxin-like"/>
    <property type="match status" value="1"/>
</dbReference>
<dbReference type="GO" id="GO:0005737">
    <property type="term" value="C:cytoplasm"/>
    <property type="evidence" value="ECO:0007669"/>
    <property type="project" value="TreeGrafter"/>
</dbReference>
<dbReference type="Gramene" id="Kaladp0098s0268.1.v1.1">
    <property type="protein sequence ID" value="Kaladp0098s0268.1.v1.1"/>
    <property type="gene ID" value="Kaladp0098s0268.v1.1"/>
</dbReference>
<dbReference type="InterPro" id="IPR036249">
    <property type="entry name" value="Thioredoxin-like_sf"/>
</dbReference>
<dbReference type="InterPro" id="IPR013766">
    <property type="entry name" value="Thioredoxin_domain"/>
</dbReference>
<evidence type="ECO:0000256" key="1">
    <source>
        <dbReference type="ARBA" id="ARBA00022737"/>
    </source>
</evidence>
<evidence type="ECO:0000313" key="5">
    <source>
        <dbReference type="EnsemblPlants" id="Kaladp0098s0268.1.v1.1"/>
    </source>
</evidence>
<dbReference type="Pfam" id="PF00085">
    <property type="entry name" value="Thioredoxin"/>
    <property type="match status" value="1"/>
</dbReference>
<dbReference type="EnsemblPlants" id="Kaladp0098s0268.1.v1.1">
    <property type="protein sequence ID" value="Kaladp0098s0268.1.v1.1"/>
    <property type="gene ID" value="Kaladp0098s0268.v1.1"/>
</dbReference>
<accession>A0A7N0V3F5</accession>
<dbReference type="PROSITE" id="PS50005">
    <property type="entry name" value="TPR"/>
    <property type="match status" value="1"/>
</dbReference>
<feature type="repeat" description="TPR" evidence="3">
    <location>
        <begin position="36"/>
        <end position="69"/>
    </location>
</feature>
<evidence type="ECO:0000259" key="4">
    <source>
        <dbReference type="Pfam" id="PF00085"/>
    </source>
</evidence>
<dbReference type="AlphaFoldDB" id="A0A7N0V3F5"/>
<evidence type="ECO:0000256" key="3">
    <source>
        <dbReference type="PROSITE-ProRule" id="PRU00339"/>
    </source>
</evidence>
<organism evidence="5 6">
    <name type="scientific">Kalanchoe fedtschenkoi</name>
    <name type="common">Lavender scallops</name>
    <name type="synonym">South American air plant</name>
    <dbReference type="NCBI Taxonomy" id="63787"/>
    <lineage>
        <taxon>Eukaryota</taxon>
        <taxon>Viridiplantae</taxon>
        <taxon>Streptophyta</taxon>
        <taxon>Embryophyta</taxon>
        <taxon>Tracheophyta</taxon>
        <taxon>Spermatophyta</taxon>
        <taxon>Magnoliopsida</taxon>
        <taxon>eudicotyledons</taxon>
        <taxon>Gunneridae</taxon>
        <taxon>Pentapetalae</taxon>
        <taxon>Saxifragales</taxon>
        <taxon>Crassulaceae</taxon>
        <taxon>Kalanchoe</taxon>
    </lineage>
</organism>